<accession>A0A175VFC2</accession>
<reference evidence="11 12" key="1">
    <citation type="submission" date="2016-02" db="EMBL/GenBank/DDBJ databases">
        <title>Draft genome sequence of Aeromonas trota strain 1999lcr isolated from cerebrospinal fluid (CSF).</title>
        <authorList>
            <person name="Dallagassa C.B."/>
            <person name="Prediger K.C."/>
            <person name="Weiss V.A."/>
            <person name="Assis F.E."/>
            <person name="Baura V."/>
            <person name="Cruz L.M."/>
            <person name="Souza E.M."/>
            <person name="Pedrosa F.O."/>
            <person name="Fadel-Picheth C.M."/>
        </authorList>
    </citation>
    <scope>NUCLEOTIDE SEQUENCE [LARGE SCALE GENOMIC DNA]</scope>
    <source>
        <strain evidence="11 12">1999lcr</strain>
    </source>
</reference>
<evidence type="ECO:0000256" key="4">
    <source>
        <dbReference type="ARBA" id="ARBA00022801"/>
    </source>
</evidence>
<feature type="binding site" evidence="6 9">
    <location>
        <position position="132"/>
    </location>
    <ligand>
        <name>Zn(2+)</name>
        <dbReference type="ChEBI" id="CHEBI:29105"/>
        <note>catalytic</note>
    </ligand>
</feature>
<dbReference type="InterPro" id="IPR002125">
    <property type="entry name" value="CMP_dCMP_dom"/>
</dbReference>
<comment type="subunit">
    <text evidence="2 6">Homodimer.</text>
</comment>
<evidence type="ECO:0000256" key="5">
    <source>
        <dbReference type="ARBA" id="ARBA00022833"/>
    </source>
</evidence>
<protein>
    <recommendedName>
        <fullName evidence="6">Cytidine deaminase</fullName>
        <ecNumber evidence="6">3.5.4.5</ecNumber>
    </recommendedName>
    <alternativeName>
        <fullName evidence="6">Cytidine aminohydrolase</fullName>
        <shortName evidence="6">CDA</shortName>
    </alternativeName>
</protein>
<dbReference type="InterPro" id="IPR050202">
    <property type="entry name" value="Cyt/Deoxycyt_deaminase"/>
</dbReference>
<proteinExistence type="inferred from homology"/>
<dbReference type="InterPro" id="IPR016192">
    <property type="entry name" value="APOBEC/CMP_deaminase_Zn-bd"/>
</dbReference>
<dbReference type="NCBIfam" id="TIGR01355">
    <property type="entry name" value="cyt_deam_dimer"/>
    <property type="match status" value="1"/>
</dbReference>
<dbReference type="GO" id="GO:0042802">
    <property type="term" value="F:identical protein binding"/>
    <property type="evidence" value="ECO:0007669"/>
    <property type="project" value="UniProtKB-ARBA"/>
</dbReference>
<dbReference type="GO" id="GO:0055086">
    <property type="term" value="P:nucleobase-containing small molecule metabolic process"/>
    <property type="evidence" value="ECO:0007669"/>
    <property type="project" value="UniProtKB-ARBA"/>
</dbReference>
<evidence type="ECO:0000259" key="10">
    <source>
        <dbReference type="PROSITE" id="PS51747"/>
    </source>
</evidence>
<comment type="cofactor">
    <cofactor evidence="6 9">
        <name>Zn(2+)</name>
        <dbReference type="ChEBI" id="CHEBI:29105"/>
    </cofactor>
    <text evidence="6 9">Binds 1 zinc ion.</text>
</comment>
<dbReference type="InterPro" id="IPR013171">
    <property type="entry name" value="Cyd/dCyd_deaminase_Zn-bd"/>
</dbReference>
<evidence type="ECO:0000256" key="8">
    <source>
        <dbReference type="PIRSR" id="PIRSR006334-2"/>
    </source>
</evidence>
<dbReference type="PROSITE" id="PS51747">
    <property type="entry name" value="CYT_DCMP_DEAMINASES_2"/>
    <property type="match status" value="2"/>
</dbReference>
<dbReference type="InterPro" id="IPR006263">
    <property type="entry name" value="Cyt_deam_dimer"/>
</dbReference>
<comment type="caution">
    <text evidence="11">The sequence shown here is derived from an EMBL/GenBank/DDBJ whole genome shotgun (WGS) entry which is preliminary data.</text>
</comment>
<dbReference type="EC" id="3.5.4.5" evidence="6"/>
<comment type="catalytic activity">
    <reaction evidence="6">
        <text>cytidine + H2O + H(+) = uridine + NH4(+)</text>
        <dbReference type="Rhea" id="RHEA:16069"/>
        <dbReference type="ChEBI" id="CHEBI:15377"/>
        <dbReference type="ChEBI" id="CHEBI:15378"/>
        <dbReference type="ChEBI" id="CHEBI:16704"/>
        <dbReference type="ChEBI" id="CHEBI:17562"/>
        <dbReference type="ChEBI" id="CHEBI:28938"/>
        <dbReference type="EC" id="3.5.4.5"/>
    </reaction>
</comment>
<feature type="active site" description="Proton donor" evidence="6 7">
    <location>
        <position position="107"/>
    </location>
</feature>
<dbReference type="GO" id="GO:0072527">
    <property type="term" value="P:pyrimidine-containing compound metabolic process"/>
    <property type="evidence" value="ECO:0007669"/>
    <property type="project" value="UniProtKB-ARBA"/>
</dbReference>
<dbReference type="Proteomes" id="UP000078435">
    <property type="component" value="Unassembled WGS sequence"/>
</dbReference>
<dbReference type="AlphaFoldDB" id="A0A175VFC2"/>
<dbReference type="HAMAP" id="MF_01558">
    <property type="entry name" value="Cyt_deam"/>
    <property type="match status" value="1"/>
</dbReference>
<gene>
    <name evidence="6" type="primary">cdd</name>
    <name evidence="11" type="ORF">LCR_03660</name>
</gene>
<evidence type="ECO:0000256" key="9">
    <source>
        <dbReference type="PIRSR" id="PIRSR006334-3"/>
    </source>
</evidence>
<dbReference type="InterPro" id="IPR020797">
    <property type="entry name" value="Cytidine_deaminase_bacteria"/>
</dbReference>
<comment type="catalytic activity">
    <reaction evidence="6">
        <text>2'-deoxycytidine + H2O + H(+) = 2'-deoxyuridine + NH4(+)</text>
        <dbReference type="Rhea" id="RHEA:13433"/>
        <dbReference type="ChEBI" id="CHEBI:15377"/>
        <dbReference type="ChEBI" id="CHEBI:15378"/>
        <dbReference type="ChEBI" id="CHEBI:15698"/>
        <dbReference type="ChEBI" id="CHEBI:16450"/>
        <dbReference type="ChEBI" id="CHEBI:28938"/>
        <dbReference type="EC" id="3.5.4.5"/>
    </reaction>
</comment>
<evidence type="ECO:0000256" key="3">
    <source>
        <dbReference type="ARBA" id="ARBA00022723"/>
    </source>
</evidence>
<dbReference type="InterPro" id="IPR016193">
    <property type="entry name" value="Cytidine_deaminase-like"/>
</dbReference>
<dbReference type="RefSeq" id="WP_061477431.1">
    <property type="nucleotide sequence ID" value="NZ_CP082887.1"/>
</dbReference>
<evidence type="ECO:0000256" key="6">
    <source>
        <dbReference type="HAMAP-Rule" id="MF_01558"/>
    </source>
</evidence>
<keyword evidence="5 6" id="KW-0862">Zinc</keyword>
<dbReference type="Gene3D" id="3.40.140.10">
    <property type="entry name" value="Cytidine Deaminase, domain 2"/>
    <property type="match status" value="2"/>
</dbReference>
<feature type="domain" description="CMP/dCMP-type deaminase" evidence="10">
    <location>
        <begin position="190"/>
        <end position="297"/>
    </location>
</feature>
<name>A0A175VFC2_AEREN</name>
<dbReference type="FunFam" id="3.40.140.10:FF:000007">
    <property type="entry name" value="Cytidine deaminase"/>
    <property type="match status" value="1"/>
</dbReference>
<dbReference type="EMBL" id="JMGO02000017">
    <property type="protein sequence ID" value="KXU78692.1"/>
    <property type="molecule type" value="Genomic_DNA"/>
</dbReference>
<evidence type="ECO:0000313" key="11">
    <source>
        <dbReference type="EMBL" id="KXU78692.1"/>
    </source>
</evidence>
<dbReference type="GO" id="GO:0005829">
    <property type="term" value="C:cytosol"/>
    <property type="evidence" value="ECO:0007669"/>
    <property type="project" value="TreeGrafter"/>
</dbReference>
<dbReference type="GO" id="GO:0008270">
    <property type="term" value="F:zinc ion binding"/>
    <property type="evidence" value="ECO:0007669"/>
    <property type="project" value="UniProtKB-UniRule"/>
</dbReference>
<dbReference type="SUPFAM" id="SSF53927">
    <property type="entry name" value="Cytidine deaminase-like"/>
    <property type="match status" value="2"/>
</dbReference>
<dbReference type="PIRSF" id="PIRSF006334">
    <property type="entry name" value="Cdd_plus_pseudo"/>
    <property type="match status" value="1"/>
</dbReference>
<evidence type="ECO:0000256" key="7">
    <source>
        <dbReference type="PIRSR" id="PIRSR006334-1"/>
    </source>
</evidence>
<dbReference type="CDD" id="cd01283">
    <property type="entry name" value="cytidine_deaminase"/>
    <property type="match status" value="2"/>
</dbReference>
<evidence type="ECO:0000256" key="1">
    <source>
        <dbReference type="ARBA" id="ARBA00006576"/>
    </source>
</evidence>
<feature type="domain" description="CMP/dCMP-type deaminase" evidence="10">
    <location>
        <begin position="51"/>
        <end position="170"/>
    </location>
</feature>
<dbReference type="Pfam" id="PF08211">
    <property type="entry name" value="dCMP_cyt_deam_2"/>
    <property type="match status" value="1"/>
</dbReference>
<evidence type="ECO:0000313" key="12">
    <source>
        <dbReference type="Proteomes" id="UP000078435"/>
    </source>
</evidence>
<dbReference type="PANTHER" id="PTHR11644">
    <property type="entry name" value="CYTIDINE DEAMINASE"/>
    <property type="match status" value="1"/>
</dbReference>
<dbReference type="NCBIfam" id="NF006537">
    <property type="entry name" value="PRK09027.1"/>
    <property type="match status" value="1"/>
</dbReference>
<dbReference type="PROSITE" id="PS00903">
    <property type="entry name" value="CYT_DCMP_DEAMINASES_1"/>
    <property type="match status" value="1"/>
</dbReference>
<feature type="binding site" evidence="6 9">
    <location>
        <position position="135"/>
    </location>
    <ligand>
        <name>Zn(2+)</name>
        <dbReference type="ChEBI" id="CHEBI:29105"/>
        <note>catalytic</note>
    </ligand>
</feature>
<comment type="function">
    <text evidence="6">This enzyme scavenges exogenous and endogenous cytidine and 2'-deoxycytidine for UMP synthesis.</text>
</comment>
<keyword evidence="4 6" id="KW-0378">Hydrolase</keyword>
<feature type="binding site" evidence="6 8">
    <location>
        <begin position="92"/>
        <end position="94"/>
    </location>
    <ligand>
        <name>substrate</name>
    </ligand>
</feature>
<dbReference type="GO" id="GO:0004126">
    <property type="term" value="F:cytidine deaminase activity"/>
    <property type="evidence" value="ECO:0007669"/>
    <property type="project" value="UniProtKB-UniRule"/>
</dbReference>
<dbReference type="PANTHER" id="PTHR11644:SF2">
    <property type="entry name" value="CYTIDINE DEAMINASE"/>
    <property type="match status" value="1"/>
</dbReference>
<keyword evidence="3 6" id="KW-0479">Metal-binding</keyword>
<sequence length="297" mass="31526">MHPRFAKPLDTLPAPLKAALLPMLDPADGSAFNARFTPDQVATLKAASGLDDRALRLVLLPLAAACSVAPISKFFVGAIACGLSGTWYFGANMEFAGQGLFHSVHAEQSAISNAWLGGETGISEITVNYTPCGHCRQFMNELSTAKTLQVSLPDDLSALQSFLPHSFGPADLDITDALMSPQSHDELALESEDPLWQAALAAARQSYAPYSQGYAAVALQFADGRLFCGRYAENAAFNPSLPPMQMACAHAVLNGADLATIRRAVLLESKNGQISQRDAAQSTLKALGSVELEYLAV</sequence>
<feature type="binding site" evidence="6 9">
    <location>
        <position position="105"/>
    </location>
    <ligand>
        <name>Zn(2+)</name>
        <dbReference type="ChEBI" id="CHEBI:29105"/>
        <note>catalytic</note>
    </ligand>
</feature>
<dbReference type="Pfam" id="PF00383">
    <property type="entry name" value="dCMP_cyt_deam_1"/>
    <property type="match status" value="1"/>
</dbReference>
<dbReference type="STRING" id="29489.VL01_12335"/>
<comment type="similarity">
    <text evidence="1 6">Belongs to the cytidine and deoxycytidylate deaminase family.</text>
</comment>
<dbReference type="OrthoDB" id="9795347at2"/>
<organism evidence="11 12">
    <name type="scientific">Aeromonas enteropelogenes</name>
    <name type="common">Aeromonas trota</name>
    <dbReference type="NCBI Taxonomy" id="29489"/>
    <lineage>
        <taxon>Bacteria</taxon>
        <taxon>Pseudomonadati</taxon>
        <taxon>Pseudomonadota</taxon>
        <taxon>Gammaproteobacteria</taxon>
        <taxon>Aeromonadales</taxon>
        <taxon>Aeromonadaceae</taxon>
        <taxon>Aeromonas</taxon>
    </lineage>
</organism>
<evidence type="ECO:0000256" key="2">
    <source>
        <dbReference type="ARBA" id="ARBA00011738"/>
    </source>
</evidence>